<reference evidence="1 2" key="1">
    <citation type="journal article" date="2024" name="Plant Biotechnol. J.">
        <title>Genome and CRISPR/Cas9 system of a widespread forest tree (Populus alba) in the world.</title>
        <authorList>
            <person name="Liu Y.J."/>
            <person name="Jiang P.F."/>
            <person name="Han X.M."/>
            <person name="Li X.Y."/>
            <person name="Wang H.M."/>
            <person name="Wang Y.J."/>
            <person name="Wang X.X."/>
            <person name="Zeng Q.Y."/>
        </authorList>
    </citation>
    <scope>NUCLEOTIDE SEQUENCE [LARGE SCALE GENOMIC DNA]</scope>
    <source>
        <strain evidence="2">cv. PAL-ZL1</strain>
    </source>
</reference>
<evidence type="ECO:0000313" key="2">
    <source>
        <dbReference type="Proteomes" id="UP000309997"/>
    </source>
</evidence>
<accession>A0ACC4D177</accession>
<comment type="caution">
    <text evidence="1">The sequence shown here is derived from an EMBL/GenBank/DDBJ whole genome shotgun (WGS) entry which is preliminary data.</text>
</comment>
<name>A0ACC4D177_POPAL</name>
<proteinExistence type="predicted"/>
<protein>
    <submittedName>
        <fullName evidence="1">Uncharacterized protein</fullName>
    </submittedName>
</protein>
<evidence type="ECO:0000313" key="1">
    <source>
        <dbReference type="EMBL" id="KAL3611129.1"/>
    </source>
</evidence>
<sequence length="107" mass="11669">MESCGPPLLLAVLTGASVGSLLGCINERTERVKAPIICIKIGKSKCLQTEFLTQTEEKLLACFNSLDLDIGGETLLRSYKQQPRQEKMDGSQPAHPGLEMLHAATER</sequence>
<keyword evidence="2" id="KW-1185">Reference proteome</keyword>
<dbReference type="EMBL" id="RCHU02000001">
    <property type="protein sequence ID" value="KAL3611129.1"/>
    <property type="molecule type" value="Genomic_DNA"/>
</dbReference>
<organism evidence="1 2">
    <name type="scientific">Populus alba</name>
    <name type="common">White poplar</name>
    <dbReference type="NCBI Taxonomy" id="43335"/>
    <lineage>
        <taxon>Eukaryota</taxon>
        <taxon>Viridiplantae</taxon>
        <taxon>Streptophyta</taxon>
        <taxon>Embryophyta</taxon>
        <taxon>Tracheophyta</taxon>
        <taxon>Spermatophyta</taxon>
        <taxon>Magnoliopsida</taxon>
        <taxon>eudicotyledons</taxon>
        <taxon>Gunneridae</taxon>
        <taxon>Pentapetalae</taxon>
        <taxon>rosids</taxon>
        <taxon>fabids</taxon>
        <taxon>Malpighiales</taxon>
        <taxon>Salicaceae</taxon>
        <taxon>Saliceae</taxon>
        <taxon>Populus</taxon>
    </lineage>
</organism>
<dbReference type="Proteomes" id="UP000309997">
    <property type="component" value="Unassembled WGS sequence"/>
</dbReference>
<gene>
    <name evidence="1" type="ORF">D5086_002149</name>
</gene>